<evidence type="ECO:0000313" key="8">
    <source>
        <dbReference type="Proteomes" id="UP001144205"/>
    </source>
</evidence>
<sequence length="186" mass="19688">MTLLIIGLLLWVLSHTLKRIAPGLRAALGENRGKGLVSLLSLAGIVLMVIGYRGAETVPLYAPLPGTGHLNNLLMLVSLFFFGVGGMKPGVVATKVRHNMLTGVLIWAVAHLLVNGDLASVVLFGGMTAYALMSMALISRAVPWQRPARGPAMNDVKAAVGAVVLYAIISGIHIWLGHNPFQGTYS</sequence>
<comment type="subcellular location">
    <subcellularLocation>
        <location evidence="1">Membrane</location>
        <topology evidence="1">Multi-pass membrane protein</topology>
    </subcellularLocation>
</comment>
<evidence type="ECO:0000259" key="6">
    <source>
        <dbReference type="Pfam" id="PF07298"/>
    </source>
</evidence>
<feature type="transmembrane region" description="Helical" evidence="5">
    <location>
        <begin position="73"/>
        <end position="92"/>
    </location>
</feature>
<dbReference type="EMBL" id="BROH01000001">
    <property type="protein sequence ID" value="GKY86158.1"/>
    <property type="molecule type" value="Genomic_DNA"/>
</dbReference>
<protein>
    <submittedName>
        <fullName evidence="7">Membrane protein</fullName>
    </submittedName>
</protein>
<evidence type="ECO:0000256" key="2">
    <source>
        <dbReference type="ARBA" id="ARBA00022692"/>
    </source>
</evidence>
<keyword evidence="8" id="KW-1185">Reference proteome</keyword>
<feature type="transmembrane region" description="Helical" evidence="5">
    <location>
        <begin position="35"/>
        <end position="52"/>
    </location>
</feature>
<proteinExistence type="predicted"/>
<dbReference type="RefSeq" id="WP_281840130.1">
    <property type="nucleotide sequence ID" value="NZ_BROH01000001.1"/>
</dbReference>
<organism evidence="7 8">
    <name type="scientific">Sinisalibacter aestuarii</name>
    <dbReference type="NCBI Taxonomy" id="2949426"/>
    <lineage>
        <taxon>Bacteria</taxon>
        <taxon>Pseudomonadati</taxon>
        <taxon>Pseudomonadota</taxon>
        <taxon>Alphaproteobacteria</taxon>
        <taxon>Rhodobacterales</taxon>
        <taxon>Roseobacteraceae</taxon>
        <taxon>Sinisalibacter</taxon>
    </lineage>
</organism>
<evidence type="ECO:0000256" key="5">
    <source>
        <dbReference type="SAM" id="Phobius"/>
    </source>
</evidence>
<dbReference type="Proteomes" id="UP001144205">
    <property type="component" value="Unassembled WGS sequence"/>
</dbReference>
<evidence type="ECO:0000313" key="7">
    <source>
        <dbReference type="EMBL" id="GKY86158.1"/>
    </source>
</evidence>
<keyword evidence="4 5" id="KW-0472">Membrane</keyword>
<keyword evidence="3 5" id="KW-1133">Transmembrane helix</keyword>
<accession>A0ABQ5LN05</accession>
<evidence type="ECO:0000256" key="4">
    <source>
        <dbReference type="ARBA" id="ARBA00023136"/>
    </source>
</evidence>
<dbReference type="InterPro" id="IPR009915">
    <property type="entry name" value="NnrU_dom"/>
</dbReference>
<feature type="transmembrane region" description="Helical" evidence="5">
    <location>
        <begin position="158"/>
        <end position="176"/>
    </location>
</feature>
<comment type="caution">
    <text evidence="7">The sequence shown here is derived from an EMBL/GenBank/DDBJ whole genome shotgun (WGS) entry which is preliminary data.</text>
</comment>
<evidence type="ECO:0000256" key="3">
    <source>
        <dbReference type="ARBA" id="ARBA00022989"/>
    </source>
</evidence>
<feature type="domain" description="NnrU" evidence="6">
    <location>
        <begin position="3"/>
        <end position="178"/>
    </location>
</feature>
<keyword evidence="2 5" id="KW-0812">Transmembrane</keyword>
<feature type="transmembrane region" description="Helical" evidence="5">
    <location>
        <begin position="104"/>
        <end position="137"/>
    </location>
</feature>
<name>A0ABQ5LN05_9RHOB</name>
<evidence type="ECO:0000256" key="1">
    <source>
        <dbReference type="ARBA" id="ARBA00004141"/>
    </source>
</evidence>
<reference evidence="7" key="1">
    <citation type="journal article" date="2023" name="Int. J. Syst. Evol. Microbiol.">
        <title>Sinisalibacter aestuarii sp. nov., isolated from estuarine sediment of the Arakawa River.</title>
        <authorList>
            <person name="Arafat S.T."/>
            <person name="Hirano S."/>
            <person name="Sato A."/>
            <person name="Takeuchi K."/>
            <person name="Yasuda T."/>
            <person name="Terahara T."/>
            <person name="Hamada M."/>
            <person name="Kobayashi T."/>
        </authorList>
    </citation>
    <scope>NUCLEOTIDE SEQUENCE</scope>
    <source>
        <strain evidence="7">B-399</strain>
    </source>
</reference>
<gene>
    <name evidence="7" type="ORF">STA1M1_00270</name>
</gene>
<dbReference type="Pfam" id="PF07298">
    <property type="entry name" value="NnrU"/>
    <property type="match status" value="1"/>
</dbReference>